<comment type="caution">
    <text evidence="3">The sequence shown here is derived from an EMBL/GenBank/DDBJ whole genome shotgun (WGS) entry which is preliminary data.</text>
</comment>
<feature type="domain" description="Card1 endonuclease" evidence="1">
    <location>
        <begin position="282"/>
        <end position="392"/>
    </location>
</feature>
<dbReference type="InterPro" id="IPR011856">
    <property type="entry name" value="tRNA_endonuc-like_dom_sf"/>
</dbReference>
<sequence>MNTSEFDKYKVDHLFLLIGENPLPNYVAAKLLLNDGGTAYLVHTADTVEQAKRLQNILKSESNGSKDVELRSLNDYESDAYYIQTEIRGKLESIKSGKIGLNYTGGTKAMSTHAYRTLFYEEVKDKTYKQREGITFSYLDPRRLEMCIDKEDNERVRIKVTPEILQVDIKTVFELHGWKWGSEPIQEPEQAKAAQAFADFHTKEDSLHKWKSWCYQVLRPVTKDKRDNWLEKQELEKVPPLSLETIKSDPQINNALMELGLTSEELSLQALKEQGFKNIKQVCKWLDGEWLEHYVLYKIKEISEKFLIHDSATSFWMSSDNNPKQNKFQFDVAFMRGYQLFAISCTTDATKTLCKSKLFEAYIRAQQLGGSEARVALVCCANTKDIVALRTEITNVFSLEPDATSKDNKIAVFGREHLINLSEEIAEWITQVDRETK</sequence>
<dbReference type="RefSeq" id="WP_214437589.1">
    <property type="nucleotide sequence ID" value="NZ_JAECZB010000003.1"/>
</dbReference>
<evidence type="ECO:0000259" key="2">
    <source>
        <dbReference type="Pfam" id="PF23400"/>
    </source>
</evidence>
<proteinExistence type="predicted"/>
<dbReference type="Pfam" id="PF09002">
    <property type="entry name" value="Card1_endonuc"/>
    <property type="match status" value="1"/>
</dbReference>
<dbReference type="Pfam" id="PF23400">
    <property type="entry name" value="CARF_Card1"/>
    <property type="match status" value="1"/>
</dbReference>
<keyword evidence="4" id="KW-1185">Reference proteome</keyword>
<dbReference type="EMBL" id="JAECZB010000003">
    <property type="protein sequence ID" value="MBH8551279.1"/>
    <property type="molecule type" value="Genomic_DNA"/>
</dbReference>
<dbReference type="SUPFAM" id="SSF52980">
    <property type="entry name" value="Restriction endonuclease-like"/>
    <property type="match status" value="1"/>
</dbReference>
<organism evidence="3 4">
    <name type="scientific">Atlanticothrix silvestris CENA357</name>
    <dbReference type="NCBI Taxonomy" id="1725252"/>
    <lineage>
        <taxon>Bacteria</taxon>
        <taxon>Bacillati</taxon>
        <taxon>Cyanobacteriota</taxon>
        <taxon>Cyanophyceae</taxon>
        <taxon>Nostocales</taxon>
        <taxon>Nodulariaceae</taxon>
        <taxon>Atlanticothrix</taxon>
        <taxon>Atlanticothrix silvestris</taxon>
    </lineage>
</organism>
<dbReference type="AlphaFoldDB" id="A0A8J7H6S4"/>
<dbReference type="Proteomes" id="UP000599391">
    <property type="component" value="Unassembled WGS sequence"/>
</dbReference>
<dbReference type="InterPro" id="IPR011335">
    <property type="entry name" value="Restrct_endonuc-II-like"/>
</dbReference>
<protein>
    <submittedName>
        <fullName evidence="3">DUF1887 family protein</fullName>
    </submittedName>
</protein>
<evidence type="ECO:0000259" key="1">
    <source>
        <dbReference type="Pfam" id="PF09002"/>
    </source>
</evidence>
<evidence type="ECO:0000313" key="3">
    <source>
        <dbReference type="EMBL" id="MBH8551279.1"/>
    </source>
</evidence>
<feature type="domain" description="Card1 CARF" evidence="2">
    <location>
        <begin position="16"/>
        <end position="125"/>
    </location>
</feature>
<dbReference type="Gene3D" id="3.40.1350.10">
    <property type="match status" value="1"/>
</dbReference>
<evidence type="ECO:0000313" key="4">
    <source>
        <dbReference type="Proteomes" id="UP000599391"/>
    </source>
</evidence>
<dbReference type="Gene3D" id="3.40.50.10770">
    <property type="entry name" value="Hypothetical protein VC1899 like domain (Restriction endonuclease-like)"/>
    <property type="match status" value="1"/>
</dbReference>
<dbReference type="InterPro" id="IPR015093">
    <property type="entry name" value="Card1_endonucl_dom"/>
</dbReference>
<accession>A0A8J7H6S4</accession>
<gene>
    <name evidence="3" type="ORF">I8751_02545</name>
</gene>
<dbReference type="GO" id="GO:0003676">
    <property type="term" value="F:nucleic acid binding"/>
    <property type="evidence" value="ECO:0007669"/>
    <property type="project" value="InterPro"/>
</dbReference>
<dbReference type="InterPro" id="IPR056339">
    <property type="entry name" value="CARF_Card1"/>
</dbReference>
<reference evidence="3 4" key="1">
    <citation type="journal article" date="2021" name="Int. J. Syst. Evol. Microbiol.">
        <title>Amazonocrinis nigriterrae gen. nov., sp. nov., Atlanticothrix silvestris gen. nov., sp. nov. and Dendronalium phyllosphericum gen. nov., sp. nov., nostocacean cyanobacteria from Brazilian environments.</title>
        <authorList>
            <person name="Alvarenga D.O."/>
            <person name="Andreote A.P.D."/>
            <person name="Branco L.H.Z."/>
            <person name="Delbaje E."/>
            <person name="Cruz R.B."/>
            <person name="Varani A.M."/>
            <person name="Fiore M.F."/>
        </authorList>
    </citation>
    <scope>NUCLEOTIDE SEQUENCE [LARGE SCALE GENOMIC DNA]</scope>
    <source>
        <strain evidence="3 4">CENA357</strain>
    </source>
</reference>
<name>A0A8J7H6S4_9CYAN</name>